<dbReference type="PANTHER" id="PTHR11575:SF24">
    <property type="entry name" value="5'-NUCLEOTIDASE"/>
    <property type="match status" value="1"/>
</dbReference>
<feature type="domain" description="5'-Nucleotidase C-terminal" evidence="2">
    <location>
        <begin position="4"/>
        <end position="63"/>
    </location>
</feature>
<dbReference type="InterPro" id="IPR036907">
    <property type="entry name" value="5'-Nucleotdase_C_sf"/>
</dbReference>
<evidence type="ECO:0000256" key="1">
    <source>
        <dbReference type="SAM" id="MobiDB-lite"/>
    </source>
</evidence>
<dbReference type="Pfam" id="PF02872">
    <property type="entry name" value="5_nucleotid_C"/>
    <property type="match status" value="1"/>
</dbReference>
<accession>A0A0N9HN64</accession>
<dbReference type="KEGG" id="kphy:AOZ06_01070"/>
<dbReference type="AlphaFoldDB" id="A0A0N9HN64"/>
<dbReference type="GO" id="GO:0008253">
    <property type="term" value="F:5'-nucleotidase activity"/>
    <property type="evidence" value="ECO:0007669"/>
    <property type="project" value="TreeGrafter"/>
</dbReference>
<proteinExistence type="predicted"/>
<dbReference type="SUPFAM" id="SSF55816">
    <property type="entry name" value="5'-nucleotidase (syn. UDP-sugar hydrolase), C-terminal domain"/>
    <property type="match status" value="1"/>
</dbReference>
<dbReference type="Gene3D" id="3.90.780.10">
    <property type="entry name" value="5'-Nucleotidase, C-terminal domain"/>
    <property type="match status" value="1"/>
</dbReference>
<reference evidence="3 4" key="1">
    <citation type="submission" date="2015-07" db="EMBL/GenBank/DDBJ databases">
        <title>Genome sequencing of Kibdelosporangium phytohabitans.</title>
        <authorList>
            <person name="Qin S."/>
            <person name="Xing K."/>
        </authorList>
    </citation>
    <scope>NUCLEOTIDE SEQUENCE [LARGE SCALE GENOMIC DNA]</scope>
    <source>
        <strain evidence="3 4">KLBMP1111</strain>
    </source>
</reference>
<dbReference type="STRING" id="860235.AOZ06_01070"/>
<feature type="region of interest" description="Disordered" evidence="1">
    <location>
        <begin position="1"/>
        <end position="33"/>
    </location>
</feature>
<dbReference type="PANTHER" id="PTHR11575">
    <property type="entry name" value="5'-NUCLEOTIDASE-RELATED"/>
    <property type="match status" value="1"/>
</dbReference>
<sequence>MAGHADPDLQVSSTSKYSWSASAPAGSRISGITVKGNPIDPTAAYRVTVNNFLAAGGDGFTELAKGTNLTRSPPT</sequence>
<organism evidence="3 4">
    <name type="scientific">Kibdelosporangium phytohabitans</name>
    <dbReference type="NCBI Taxonomy" id="860235"/>
    <lineage>
        <taxon>Bacteria</taxon>
        <taxon>Bacillati</taxon>
        <taxon>Actinomycetota</taxon>
        <taxon>Actinomycetes</taxon>
        <taxon>Pseudonocardiales</taxon>
        <taxon>Pseudonocardiaceae</taxon>
        <taxon>Kibdelosporangium</taxon>
    </lineage>
</organism>
<gene>
    <name evidence="3" type="ORF">AOZ06_01070</name>
</gene>
<evidence type="ECO:0000313" key="3">
    <source>
        <dbReference type="EMBL" id="ALG05704.1"/>
    </source>
</evidence>
<protein>
    <recommendedName>
        <fullName evidence="2">5'-Nucleotidase C-terminal domain-containing protein</fullName>
    </recommendedName>
</protein>
<dbReference type="InterPro" id="IPR008334">
    <property type="entry name" value="5'-Nucleotdase_C"/>
</dbReference>
<evidence type="ECO:0000313" key="4">
    <source>
        <dbReference type="Proteomes" id="UP000063699"/>
    </source>
</evidence>
<dbReference type="GO" id="GO:0009166">
    <property type="term" value="P:nucleotide catabolic process"/>
    <property type="evidence" value="ECO:0007669"/>
    <property type="project" value="InterPro"/>
</dbReference>
<dbReference type="InterPro" id="IPR006179">
    <property type="entry name" value="5_nucleotidase/apyrase"/>
</dbReference>
<name>A0A0N9HN64_9PSEU</name>
<keyword evidence="4" id="KW-1185">Reference proteome</keyword>
<dbReference type="GO" id="GO:0030288">
    <property type="term" value="C:outer membrane-bounded periplasmic space"/>
    <property type="evidence" value="ECO:0007669"/>
    <property type="project" value="TreeGrafter"/>
</dbReference>
<dbReference type="Proteomes" id="UP000063699">
    <property type="component" value="Chromosome"/>
</dbReference>
<feature type="compositionally biased region" description="Low complexity" evidence="1">
    <location>
        <begin position="12"/>
        <end position="22"/>
    </location>
</feature>
<evidence type="ECO:0000259" key="2">
    <source>
        <dbReference type="Pfam" id="PF02872"/>
    </source>
</evidence>
<dbReference type="GO" id="GO:0008768">
    <property type="term" value="F:UDP-sugar diphosphatase activity"/>
    <property type="evidence" value="ECO:0007669"/>
    <property type="project" value="TreeGrafter"/>
</dbReference>
<dbReference type="EMBL" id="CP012752">
    <property type="protein sequence ID" value="ALG05704.1"/>
    <property type="molecule type" value="Genomic_DNA"/>
</dbReference>